<dbReference type="EMBL" id="KZ613964">
    <property type="protein sequence ID" value="PMD31075.1"/>
    <property type="molecule type" value="Genomic_DNA"/>
</dbReference>
<evidence type="ECO:0000313" key="2">
    <source>
        <dbReference type="EMBL" id="PMD31075.1"/>
    </source>
</evidence>
<reference evidence="2 3" key="1">
    <citation type="submission" date="2016-04" db="EMBL/GenBank/DDBJ databases">
        <title>A degradative enzymes factory behind the ericoid mycorrhizal symbiosis.</title>
        <authorList>
            <consortium name="DOE Joint Genome Institute"/>
            <person name="Martino E."/>
            <person name="Morin E."/>
            <person name="Grelet G."/>
            <person name="Kuo A."/>
            <person name="Kohler A."/>
            <person name="Daghino S."/>
            <person name="Barry K."/>
            <person name="Choi C."/>
            <person name="Cichocki N."/>
            <person name="Clum A."/>
            <person name="Copeland A."/>
            <person name="Hainaut M."/>
            <person name="Haridas S."/>
            <person name="Labutti K."/>
            <person name="Lindquist E."/>
            <person name="Lipzen A."/>
            <person name="Khouja H.-R."/>
            <person name="Murat C."/>
            <person name="Ohm R."/>
            <person name="Olson A."/>
            <person name="Spatafora J."/>
            <person name="Veneault-Fourrey C."/>
            <person name="Henrissat B."/>
            <person name="Grigoriev I."/>
            <person name="Martin F."/>
            <person name="Perotto S."/>
        </authorList>
    </citation>
    <scope>NUCLEOTIDE SEQUENCE [LARGE SCALE GENOMIC DNA]</scope>
    <source>
        <strain evidence="2 3">F</strain>
    </source>
</reference>
<dbReference type="Pfam" id="PF06985">
    <property type="entry name" value="HET"/>
    <property type="match status" value="1"/>
</dbReference>
<dbReference type="PANTHER" id="PTHR24148">
    <property type="entry name" value="ANKYRIN REPEAT DOMAIN-CONTAINING PROTEIN 39 HOMOLOG-RELATED"/>
    <property type="match status" value="1"/>
</dbReference>
<feature type="domain" description="Heterokaryon incompatibility" evidence="1">
    <location>
        <begin position="55"/>
        <end position="228"/>
    </location>
</feature>
<sequence>MATENLGLDSGKPPKIHVYKPITGSGTIRVLDLHKTQSGFLECSVTQISFEEGGYQALSYEWGSLEQPFGILVRGAKHEELGRISLTKNLFDALGDLHNCPDIQSKRFWIDQICINQADDEEKGHQVELMASIYRHASRVITYLGPQSENVERENGALELLDRIASLFESEFIEIARTFPNMAVTNPRLAPLIIRRGSKSLDLDNPHWIDLLRIVYSGWTHRLWMVQENILCHNTVMLRGRRLLHWISVASIPALFSMEMLPRKELRNDRLRSFVRKSVEELNQIDAAIAYTWALRQRRDSHNEYTPFIIQRKPVLDFNIFLFSCFECKDPRDRVYAILGISEDARKLGIVPNYELPESQVFIDMSVRFYLHRQKLRLLSNLSAFNNSPDQSLPSWAYRATSRSEDFTVASNPHPWDQGNIKFKAQNSIMVVKGQIVDIIQTAAPPLSFEKGSKEYFIIQARQMLLNCAMVLEHVGVSIGTLASLFHGLICDKSWPTAENDTEAAFYFWCLYFSFANHLAIENTTGNGPGLSTKVLVALKSTCELLRKEGRDVQADPYIAMDDRCQQISYQVWTRLVIPGRSFCISGQKKICNATGKVQTDDVIAILAGGRHGYLLRPVGENYQYVGTVWTGDLADGAAYKDVSPEEVDYEIQLV</sequence>
<accession>A0A2J6QXT6</accession>
<keyword evidence="3" id="KW-1185">Reference proteome</keyword>
<evidence type="ECO:0000313" key="3">
    <source>
        <dbReference type="Proteomes" id="UP000235786"/>
    </source>
</evidence>
<protein>
    <submittedName>
        <fullName evidence="2">HET-domain-containing protein</fullName>
    </submittedName>
</protein>
<dbReference type="PANTHER" id="PTHR24148:SF64">
    <property type="entry name" value="HETEROKARYON INCOMPATIBILITY DOMAIN-CONTAINING PROTEIN"/>
    <property type="match status" value="1"/>
</dbReference>
<dbReference type="InterPro" id="IPR010730">
    <property type="entry name" value="HET"/>
</dbReference>
<dbReference type="InterPro" id="IPR052895">
    <property type="entry name" value="HetReg/Transcr_Mod"/>
</dbReference>
<dbReference type="OrthoDB" id="2157530at2759"/>
<organism evidence="2 3">
    <name type="scientific">Hyaloscypha variabilis (strain UAMH 11265 / GT02V1 / F)</name>
    <name type="common">Meliniomyces variabilis</name>
    <dbReference type="NCBI Taxonomy" id="1149755"/>
    <lineage>
        <taxon>Eukaryota</taxon>
        <taxon>Fungi</taxon>
        <taxon>Dikarya</taxon>
        <taxon>Ascomycota</taxon>
        <taxon>Pezizomycotina</taxon>
        <taxon>Leotiomycetes</taxon>
        <taxon>Helotiales</taxon>
        <taxon>Hyaloscyphaceae</taxon>
        <taxon>Hyaloscypha</taxon>
        <taxon>Hyaloscypha variabilis</taxon>
    </lineage>
</organism>
<dbReference type="Proteomes" id="UP000235786">
    <property type="component" value="Unassembled WGS sequence"/>
</dbReference>
<evidence type="ECO:0000259" key="1">
    <source>
        <dbReference type="Pfam" id="PF06985"/>
    </source>
</evidence>
<proteinExistence type="predicted"/>
<name>A0A2J6QXT6_HYAVF</name>
<gene>
    <name evidence="2" type="ORF">L207DRAFT_573148</name>
</gene>
<dbReference type="AlphaFoldDB" id="A0A2J6QXT6"/>